<dbReference type="Pfam" id="PF13640">
    <property type="entry name" value="2OG-FeII_Oxy_3"/>
    <property type="match status" value="1"/>
</dbReference>
<proteinExistence type="inferred from homology"/>
<dbReference type="PANTHER" id="PTHR41536">
    <property type="entry name" value="PKHD-TYPE HYDROXYLASE YBIX"/>
    <property type="match status" value="1"/>
</dbReference>
<dbReference type="PANTHER" id="PTHR41536:SF1">
    <property type="entry name" value="PKHD-TYPE HYDROXYLASE YBIX"/>
    <property type="match status" value="1"/>
</dbReference>
<dbReference type="EMBL" id="SGWV01000007">
    <property type="protein sequence ID" value="RZS58442.1"/>
    <property type="molecule type" value="Genomic_DNA"/>
</dbReference>
<dbReference type="Pfam" id="PF18331">
    <property type="entry name" value="PKHD_C"/>
    <property type="match status" value="1"/>
</dbReference>
<dbReference type="InterPro" id="IPR005123">
    <property type="entry name" value="Oxoglu/Fe-dep_dioxygenase_dom"/>
</dbReference>
<dbReference type="AlphaFoldDB" id="A0A4Q7LVS1"/>
<dbReference type="InterPro" id="IPR006620">
    <property type="entry name" value="Pro_4_hyd_alph"/>
</dbReference>
<evidence type="ECO:0000313" key="9">
    <source>
        <dbReference type="EMBL" id="RZS58442.1"/>
    </source>
</evidence>
<evidence type="ECO:0000256" key="1">
    <source>
        <dbReference type="ARBA" id="ARBA00001961"/>
    </source>
</evidence>
<feature type="domain" description="Fe2OG dioxygenase" evidence="8">
    <location>
        <begin position="78"/>
        <end position="182"/>
    </location>
</feature>
<dbReference type="GO" id="GO:0006974">
    <property type="term" value="P:DNA damage response"/>
    <property type="evidence" value="ECO:0007669"/>
    <property type="project" value="TreeGrafter"/>
</dbReference>
<comment type="cofactor">
    <cofactor evidence="7">
        <name>Fe(2+)</name>
        <dbReference type="ChEBI" id="CHEBI:29033"/>
    </cofactor>
    <text evidence="7">Binds 1 Fe(2+) ion per subunit.</text>
</comment>
<feature type="binding site" evidence="7">
    <location>
        <position position="163"/>
    </location>
    <ligand>
        <name>Fe cation</name>
        <dbReference type="ChEBI" id="CHEBI:24875"/>
    </ligand>
</feature>
<keyword evidence="6 7" id="KW-0408">Iron</keyword>
<keyword evidence="4 7" id="KW-0223">Dioxygenase</keyword>
<dbReference type="SMART" id="SM00702">
    <property type="entry name" value="P4Hc"/>
    <property type="match status" value="1"/>
</dbReference>
<gene>
    <name evidence="9" type="ORF">EV685_0735</name>
</gene>
<dbReference type="RefSeq" id="WP_130480587.1">
    <property type="nucleotide sequence ID" value="NZ_SGWV01000007.1"/>
</dbReference>
<dbReference type="GO" id="GO:0016706">
    <property type="term" value="F:2-oxoglutarate-dependent dioxygenase activity"/>
    <property type="evidence" value="ECO:0007669"/>
    <property type="project" value="UniProtKB-UniRule"/>
</dbReference>
<keyword evidence="10" id="KW-1185">Reference proteome</keyword>
<protein>
    <submittedName>
        <fullName evidence="9">PKHD-type hydroxylase</fullName>
    </submittedName>
</protein>
<keyword evidence="3 7" id="KW-0847">Vitamin C</keyword>
<evidence type="ECO:0000256" key="2">
    <source>
        <dbReference type="ARBA" id="ARBA00022723"/>
    </source>
</evidence>
<evidence type="ECO:0000256" key="3">
    <source>
        <dbReference type="ARBA" id="ARBA00022896"/>
    </source>
</evidence>
<dbReference type="Proteomes" id="UP000293433">
    <property type="component" value="Unassembled WGS sequence"/>
</dbReference>
<organism evidence="9 10">
    <name type="scientific">Sphaerotilus mobilis</name>
    <dbReference type="NCBI Taxonomy" id="47994"/>
    <lineage>
        <taxon>Bacteria</taxon>
        <taxon>Pseudomonadati</taxon>
        <taxon>Pseudomonadota</taxon>
        <taxon>Betaproteobacteria</taxon>
        <taxon>Burkholderiales</taxon>
        <taxon>Sphaerotilaceae</taxon>
        <taxon>Sphaerotilus</taxon>
    </lineage>
</organism>
<evidence type="ECO:0000256" key="4">
    <source>
        <dbReference type="ARBA" id="ARBA00022964"/>
    </source>
</evidence>
<dbReference type="GO" id="GO:0006879">
    <property type="term" value="P:intracellular iron ion homeostasis"/>
    <property type="evidence" value="ECO:0007669"/>
    <property type="project" value="TreeGrafter"/>
</dbReference>
<evidence type="ECO:0000256" key="6">
    <source>
        <dbReference type="ARBA" id="ARBA00023004"/>
    </source>
</evidence>
<dbReference type="GO" id="GO:0031418">
    <property type="term" value="F:L-ascorbic acid binding"/>
    <property type="evidence" value="ECO:0007669"/>
    <property type="project" value="UniProtKB-KW"/>
</dbReference>
<dbReference type="PROSITE" id="PS51471">
    <property type="entry name" value="FE2OG_OXY"/>
    <property type="match status" value="1"/>
</dbReference>
<evidence type="ECO:0000259" key="8">
    <source>
        <dbReference type="PROSITE" id="PS51471"/>
    </source>
</evidence>
<sequence length="231" mass="25415">MLLHIPQVLTDDELDQARALLVDAPWVDGQVTAGVQSAQVKNNLQLPQAHPLSHALQKLVLAGLNRHATFFSAALPKKIFPPLFNRYGGVANAFGNHVDNAVRFITSGPQAGQRVRTDLSSTLFLADPADYDGGELVIEDTFGSQRVKLPAGDLVLYPGTSVHRVEPVTRGARLASFFWIESMVRSDEQRRLLFDMDRHLMHLRQSVGETDAGVIGLTGTYHNLLRGWADT</sequence>
<evidence type="ECO:0000256" key="7">
    <source>
        <dbReference type="HAMAP-Rule" id="MF_00657"/>
    </source>
</evidence>
<dbReference type="InterPro" id="IPR041097">
    <property type="entry name" value="PKHD_C"/>
</dbReference>
<dbReference type="InterPro" id="IPR044862">
    <property type="entry name" value="Pro_4_hyd_alph_FE2OG_OXY"/>
</dbReference>
<dbReference type="Gene3D" id="2.60.120.620">
    <property type="entry name" value="q2cbj1_9rhob like domain"/>
    <property type="match status" value="1"/>
</dbReference>
<keyword evidence="5 7" id="KW-0560">Oxidoreductase</keyword>
<feature type="binding site" evidence="7">
    <location>
        <position position="97"/>
    </location>
    <ligand>
        <name>Fe cation</name>
        <dbReference type="ChEBI" id="CHEBI:24875"/>
    </ligand>
</feature>
<keyword evidence="2 7" id="KW-0479">Metal-binding</keyword>
<feature type="binding site" evidence="7">
    <location>
        <position position="173"/>
    </location>
    <ligand>
        <name>2-oxoglutarate</name>
        <dbReference type="ChEBI" id="CHEBI:16810"/>
    </ligand>
</feature>
<evidence type="ECO:0000256" key="5">
    <source>
        <dbReference type="ARBA" id="ARBA00023002"/>
    </source>
</evidence>
<reference evidence="9 10" key="1">
    <citation type="submission" date="2019-02" db="EMBL/GenBank/DDBJ databases">
        <title>Genomic Encyclopedia of Type Strains, Phase IV (KMG-IV): sequencing the most valuable type-strain genomes for metagenomic binning, comparative biology and taxonomic classification.</title>
        <authorList>
            <person name="Goeker M."/>
        </authorList>
    </citation>
    <scope>NUCLEOTIDE SEQUENCE [LARGE SCALE GENOMIC DNA]</scope>
    <source>
        <strain evidence="9 10">DSM 10617</strain>
    </source>
</reference>
<dbReference type="Gene3D" id="4.10.860.20">
    <property type="entry name" value="Rabenosyn, Rab binding domain"/>
    <property type="match status" value="1"/>
</dbReference>
<dbReference type="NCBIfam" id="NF003974">
    <property type="entry name" value="PRK05467.1-3"/>
    <property type="match status" value="1"/>
</dbReference>
<feature type="binding site" evidence="7">
    <location>
        <position position="99"/>
    </location>
    <ligand>
        <name>Fe cation</name>
        <dbReference type="ChEBI" id="CHEBI:24875"/>
    </ligand>
</feature>
<comment type="caution">
    <text evidence="9">The sequence shown here is derived from an EMBL/GenBank/DDBJ whole genome shotgun (WGS) entry which is preliminary data.</text>
</comment>
<dbReference type="NCBIfam" id="NF003975">
    <property type="entry name" value="PRK05467.1-4"/>
    <property type="match status" value="1"/>
</dbReference>
<dbReference type="GO" id="GO:0005506">
    <property type="term" value="F:iron ion binding"/>
    <property type="evidence" value="ECO:0007669"/>
    <property type="project" value="UniProtKB-UniRule"/>
</dbReference>
<dbReference type="HAMAP" id="MF_00657">
    <property type="entry name" value="Hydroxyl_YbiX"/>
    <property type="match status" value="1"/>
</dbReference>
<dbReference type="InterPro" id="IPR023550">
    <property type="entry name" value="PKHD_hydroxylase"/>
</dbReference>
<dbReference type="OrthoDB" id="9812472at2"/>
<name>A0A4Q7LVS1_9BURK</name>
<evidence type="ECO:0000313" key="10">
    <source>
        <dbReference type="Proteomes" id="UP000293433"/>
    </source>
</evidence>
<comment type="cofactor">
    <cofactor evidence="1 7">
        <name>L-ascorbate</name>
        <dbReference type="ChEBI" id="CHEBI:38290"/>
    </cofactor>
</comment>
<accession>A0A4Q7LVS1</accession>